<dbReference type="PANTHER" id="PTHR30204:SF92">
    <property type="entry name" value="HTH-TYPE TRANSCRIPTIONAL REGULATOR ZNTR"/>
    <property type="match status" value="1"/>
</dbReference>
<evidence type="ECO:0000259" key="2">
    <source>
        <dbReference type="PROSITE" id="PS50937"/>
    </source>
</evidence>
<dbReference type="PANTHER" id="PTHR30204">
    <property type="entry name" value="REDOX-CYCLING DRUG-SENSING TRANSCRIPTIONAL ACTIVATOR SOXR"/>
    <property type="match status" value="1"/>
</dbReference>
<dbReference type="Pfam" id="PF13411">
    <property type="entry name" value="MerR_1"/>
    <property type="match status" value="1"/>
</dbReference>
<comment type="caution">
    <text evidence="3">The sequence shown here is derived from an EMBL/GenBank/DDBJ whole genome shotgun (WGS) entry which is preliminary data.</text>
</comment>
<dbReference type="InterPro" id="IPR009061">
    <property type="entry name" value="DNA-bd_dom_put_sf"/>
</dbReference>
<evidence type="ECO:0000313" key="4">
    <source>
        <dbReference type="Proteomes" id="UP001379945"/>
    </source>
</evidence>
<keyword evidence="4" id="KW-1185">Reference proteome</keyword>
<keyword evidence="1" id="KW-0238">DNA-binding</keyword>
<evidence type="ECO:0000313" key="3">
    <source>
        <dbReference type="EMBL" id="MEK8048284.1"/>
    </source>
</evidence>
<dbReference type="InterPro" id="IPR000551">
    <property type="entry name" value="MerR-type_HTH_dom"/>
</dbReference>
<name>A0ABU9C8S5_9BURK</name>
<dbReference type="SMART" id="SM00422">
    <property type="entry name" value="HTH_MERR"/>
    <property type="match status" value="1"/>
</dbReference>
<organism evidence="3 4">
    <name type="scientific">Ideonella margarita</name>
    <dbReference type="NCBI Taxonomy" id="2984191"/>
    <lineage>
        <taxon>Bacteria</taxon>
        <taxon>Pseudomonadati</taxon>
        <taxon>Pseudomonadota</taxon>
        <taxon>Betaproteobacteria</taxon>
        <taxon>Burkholderiales</taxon>
        <taxon>Sphaerotilaceae</taxon>
        <taxon>Ideonella</taxon>
    </lineage>
</organism>
<feature type="domain" description="HTH merR-type" evidence="2">
    <location>
        <begin position="16"/>
        <end position="85"/>
    </location>
</feature>
<dbReference type="PROSITE" id="PS50937">
    <property type="entry name" value="HTH_MERR_2"/>
    <property type="match status" value="1"/>
</dbReference>
<dbReference type="Gene3D" id="1.10.1660.10">
    <property type="match status" value="1"/>
</dbReference>
<dbReference type="RefSeq" id="WP_341400597.1">
    <property type="nucleotide sequence ID" value="NZ_JBBUTI010000015.1"/>
</dbReference>
<dbReference type="PROSITE" id="PS00552">
    <property type="entry name" value="HTH_MERR_1"/>
    <property type="match status" value="1"/>
</dbReference>
<sequence>MKPLEGQAPDHTTVAALRIGELSRHTGLSTASIRFYEQQGLLPPPVRLANNYRLYGPEALRRLQFIAQCRALDMSLDEVRSLLAHEAAPGDHAAHKVIDEHLAHVRERLAALQSLETRLLALRASCCAGPTDACGVVQAIGDMGLEAAATHRGAVHRGA</sequence>
<dbReference type="PRINTS" id="PR00040">
    <property type="entry name" value="HTHMERR"/>
</dbReference>
<protein>
    <submittedName>
        <fullName evidence="3">MerR family transcriptional regulator</fullName>
    </submittedName>
</protein>
<proteinExistence type="predicted"/>
<dbReference type="InterPro" id="IPR047057">
    <property type="entry name" value="MerR_fam"/>
</dbReference>
<evidence type="ECO:0000256" key="1">
    <source>
        <dbReference type="ARBA" id="ARBA00023125"/>
    </source>
</evidence>
<reference evidence="3 4" key="1">
    <citation type="submission" date="2024-04" db="EMBL/GenBank/DDBJ databases">
        <title>Novel species of the genus Ideonella isolated from streams.</title>
        <authorList>
            <person name="Lu H."/>
        </authorList>
    </citation>
    <scope>NUCLEOTIDE SEQUENCE [LARGE SCALE GENOMIC DNA]</scope>
    <source>
        <strain evidence="3 4">LYT19W</strain>
    </source>
</reference>
<dbReference type="EMBL" id="JBBUTI010000015">
    <property type="protein sequence ID" value="MEK8048284.1"/>
    <property type="molecule type" value="Genomic_DNA"/>
</dbReference>
<dbReference type="SUPFAM" id="SSF46955">
    <property type="entry name" value="Putative DNA-binding domain"/>
    <property type="match status" value="1"/>
</dbReference>
<gene>
    <name evidence="3" type="ORF">AACH00_18165</name>
</gene>
<accession>A0ABU9C8S5</accession>
<dbReference type="Proteomes" id="UP001379945">
    <property type="component" value="Unassembled WGS sequence"/>
</dbReference>